<comment type="subcellular location">
    <subcellularLocation>
        <location evidence="1">Membrane</location>
        <topology evidence="1">Multi-pass membrane protein</topology>
    </subcellularLocation>
</comment>
<sequence>MACALAVVALFSGFTIVSRLGLTSAMPVPDLGVLRFGIGGLILTPVLLHHGLGGVPLPKALLLALLGGLGFALLAYSGFALAPAAHGAVLLHGTLPLSTFVLVMLLDPAQSRRATTSGLALIAVGVALMAWDSLRTASAQQLLGDAFLLLASFCWSAYGVMARRLGLPPLQAASIVAVLSMLCFLPPYIAFHGATLVDHDWQALLVQGVYQGILIGVGSIFVYTLAVNNLGASETALFTAAVPGVTTLGAIALLAEWPSPAEWAGVALATIGMLFAIRTLYTKQETKP</sequence>
<feature type="transmembrane region" description="Helical" evidence="6">
    <location>
        <begin position="261"/>
        <end position="281"/>
    </location>
</feature>
<evidence type="ECO:0000256" key="5">
    <source>
        <dbReference type="ARBA" id="ARBA00023136"/>
    </source>
</evidence>
<evidence type="ECO:0000256" key="1">
    <source>
        <dbReference type="ARBA" id="ARBA00004141"/>
    </source>
</evidence>
<dbReference type="EMBL" id="CP058214">
    <property type="protein sequence ID" value="QPC42776.1"/>
    <property type="molecule type" value="Genomic_DNA"/>
</dbReference>
<feature type="transmembrane region" description="Helical" evidence="6">
    <location>
        <begin position="137"/>
        <end position="158"/>
    </location>
</feature>
<dbReference type="SUPFAM" id="SSF103481">
    <property type="entry name" value="Multidrug resistance efflux transporter EmrE"/>
    <property type="match status" value="1"/>
</dbReference>
<dbReference type="PANTHER" id="PTHR32322">
    <property type="entry name" value="INNER MEMBRANE TRANSPORTER"/>
    <property type="match status" value="1"/>
</dbReference>
<evidence type="ECO:0000256" key="4">
    <source>
        <dbReference type="ARBA" id="ARBA00022989"/>
    </source>
</evidence>
<feature type="transmembrane region" description="Helical" evidence="6">
    <location>
        <begin position="113"/>
        <end position="131"/>
    </location>
</feature>
<dbReference type="RefSeq" id="WP_213164010.1">
    <property type="nucleotide sequence ID" value="NZ_CP058214.1"/>
</dbReference>
<evidence type="ECO:0000256" key="6">
    <source>
        <dbReference type="SAM" id="Phobius"/>
    </source>
</evidence>
<evidence type="ECO:0000313" key="9">
    <source>
        <dbReference type="Proteomes" id="UP000593594"/>
    </source>
</evidence>
<feature type="transmembrane region" description="Helical" evidence="6">
    <location>
        <begin position="29"/>
        <end position="48"/>
    </location>
</feature>
<reference evidence="8 9" key="1">
    <citation type="submission" date="2020-06" db="EMBL/GenBank/DDBJ databases">
        <title>Genome sequence of 2 isolates from Red Sea Mangroves.</title>
        <authorList>
            <person name="Sefrji F."/>
            <person name="Michoud G."/>
            <person name="Merlino G."/>
            <person name="Daffonchio D."/>
        </authorList>
    </citation>
    <scope>NUCLEOTIDE SEQUENCE [LARGE SCALE GENOMIC DNA]</scope>
    <source>
        <strain evidence="8 9">R1DC25</strain>
    </source>
</reference>
<feature type="transmembrane region" description="Helical" evidence="6">
    <location>
        <begin position="235"/>
        <end position="255"/>
    </location>
</feature>
<dbReference type="PANTHER" id="PTHR32322:SF2">
    <property type="entry name" value="EAMA DOMAIN-CONTAINING PROTEIN"/>
    <property type="match status" value="1"/>
</dbReference>
<dbReference type="InterPro" id="IPR050638">
    <property type="entry name" value="AA-Vitamin_Transporters"/>
</dbReference>
<comment type="similarity">
    <text evidence="2">Belongs to the EamA transporter family.</text>
</comment>
<keyword evidence="3 6" id="KW-0812">Transmembrane</keyword>
<dbReference type="AlphaFoldDB" id="A0A7S8C3P5"/>
<keyword evidence="9" id="KW-1185">Reference proteome</keyword>
<dbReference type="GO" id="GO:0016020">
    <property type="term" value="C:membrane"/>
    <property type="evidence" value="ECO:0007669"/>
    <property type="project" value="UniProtKB-SubCell"/>
</dbReference>
<proteinExistence type="inferred from homology"/>
<feature type="transmembrane region" description="Helical" evidence="6">
    <location>
        <begin position="60"/>
        <end position="79"/>
    </location>
</feature>
<organism evidence="8 9">
    <name type="scientific">Kaustia mangrovi</name>
    <dbReference type="NCBI Taxonomy" id="2593653"/>
    <lineage>
        <taxon>Bacteria</taxon>
        <taxon>Pseudomonadati</taxon>
        <taxon>Pseudomonadota</taxon>
        <taxon>Alphaproteobacteria</taxon>
        <taxon>Hyphomicrobiales</taxon>
        <taxon>Parvibaculaceae</taxon>
        <taxon>Kaustia</taxon>
    </lineage>
</organism>
<feature type="transmembrane region" description="Helical" evidence="6">
    <location>
        <begin position="170"/>
        <end position="189"/>
    </location>
</feature>
<feature type="domain" description="EamA" evidence="7">
    <location>
        <begin position="143"/>
        <end position="276"/>
    </location>
</feature>
<evidence type="ECO:0000259" key="7">
    <source>
        <dbReference type="Pfam" id="PF00892"/>
    </source>
</evidence>
<keyword evidence="5 6" id="KW-0472">Membrane</keyword>
<protein>
    <submittedName>
        <fullName evidence="8">DMT family transporter</fullName>
    </submittedName>
</protein>
<feature type="transmembrane region" description="Helical" evidence="6">
    <location>
        <begin position="85"/>
        <end position="106"/>
    </location>
</feature>
<evidence type="ECO:0000313" key="8">
    <source>
        <dbReference type="EMBL" id="QPC42776.1"/>
    </source>
</evidence>
<dbReference type="InterPro" id="IPR000620">
    <property type="entry name" value="EamA_dom"/>
</dbReference>
<dbReference type="Pfam" id="PF00892">
    <property type="entry name" value="EamA"/>
    <property type="match status" value="1"/>
</dbReference>
<feature type="transmembrane region" description="Helical" evidence="6">
    <location>
        <begin position="209"/>
        <end position="228"/>
    </location>
</feature>
<evidence type="ECO:0000256" key="2">
    <source>
        <dbReference type="ARBA" id="ARBA00007362"/>
    </source>
</evidence>
<gene>
    <name evidence="8" type="ORF">HW532_08750</name>
</gene>
<name>A0A7S8C3P5_9HYPH</name>
<dbReference type="Proteomes" id="UP000593594">
    <property type="component" value="Chromosome"/>
</dbReference>
<accession>A0A7S8C3P5</accession>
<dbReference type="KEGG" id="kmn:HW532_08750"/>
<keyword evidence="4 6" id="KW-1133">Transmembrane helix</keyword>
<dbReference type="InterPro" id="IPR037185">
    <property type="entry name" value="EmrE-like"/>
</dbReference>
<evidence type="ECO:0000256" key="3">
    <source>
        <dbReference type="ARBA" id="ARBA00022692"/>
    </source>
</evidence>